<dbReference type="PANTHER" id="PTHR12934:SF11">
    <property type="entry name" value="LARGE RIBOSOMAL SUBUNIT PROTEIN UL15M"/>
    <property type="match status" value="1"/>
</dbReference>
<dbReference type="Gene3D" id="3.100.10.10">
    <property type="match status" value="1"/>
</dbReference>
<dbReference type="InterPro" id="IPR036227">
    <property type="entry name" value="Ribosomal_uL15/eL18_sf"/>
</dbReference>
<evidence type="ECO:0000313" key="7">
    <source>
        <dbReference type="Proteomes" id="UP000594468"/>
    </source>
</evidence>
<keyword evidence="7" id="KW-1185">Reference proteome</keyword>
<dbReference type="SUPFAM" id="SSF52080">
    <property type="entry name" value="Ribosomal proteins L15p and L18e"/>
    <property type="match status" value="1"/>
</dbReference>
<evidence type="ECO:0000256" key="1">
    <source>
        <dbReference type="ARBA" id="ARBA00007320"/>
    </source>
</evidence>
<evidence type="ECO:0000259" key="5">
    <source>
        <dbReference type="Pfam" id="PF00828"/>
    </source>
</evidence>
<dbReference type="KEGG" id="pmet:G4Y79_10715"/>
<comment type="function">
    <text evidence="4">Binds to the 23S rRNA.</text>
</comment>
<protein>
    <recommendedName>
        <fullName evidence="4">Large ribosomal subunit protein uL15</fullName>
    </recommendedName>
</protein>
<comment type="similarity">
    <text evidence="1 4">Belongs to the universal ribosomal protein uL15 family.</text>
</comment>
<dbReference type="NCBIfam" id="TIGR01071">
    <property type="entry name" value="rplO_bact"/>
    <property type="match status" value="1"/>
</dbReference>
<evidence type="ECO:0000256" key="4">
    <source>
        <dbReference type="HAMAP-Rule" id="MF_01341"/>
    </source>
</evidence>
<gene>
    <name evidence="4 6" type="primary">rplO</name>
    <name evidence="6" type="ORF">G4Y79_10715</name>
</gene>
<sequence>MKLHDLKPTPGSTTKKTRVGRGIAAGKGKTAGRGIKGQGARGRRGKRAYFEGGQLPLVRRLPFKRGFTNIFRIEYQEVNVADLEARFDSGAVVSPETLAEVGLVRNAEVPVVVLGQGELNKKLTVQAHRFTKSALDKIEKAGGSSEKLELLLTGARATVKKLRKEDLAKLQNQG</sequence>
<dbReference type="GO" id="GO:0003735">
    <property type="term" value="F:structural constituent of ribosome"/>
    <property type="evidence" value="ECO:0007669"/>
    <property type="project" value="InterPro"/>
</dbReference>
<accession>A0A7S8EDY0</accession>
<dbReference type="InterPro" id="IPR030878">
    <property type="entry name" value="Ribosomal_uL15"/>
</dbReference>
<comment type="subunit">
    <text evidence="4">Part of the 50S ribosomal subunit.</text>
</comment>
<dbReference type="Pfam" id="PF00828">
    <property type="entry name" value="Ribosomal_L27A"/>
    <property type="match status" value="1"/>
</dbReference>
<evidence type="ECO:0000313" key="6">
    <source>
        <dbReference type="EMBL" id="QPC85179.1"/>
    </source>
</evidence>
<keyword evidence="3 4" id="KW-0687">Ribonucleoprotein</keyword>
<keyword evidence="2 4" id="KW-0689">Ribosomal protein</keyword>
<dbReference type="AlphaFoldDB" id="A0A7S8EDY0"/>
<evidence type="ECO:0000256" key="2">
    <source>
        <dbReference type="ARBA" id="ARBA00022980"/>
    </source>
</evidence>
<name>A0A7S8EDY0_9CHLR</name>
<dbReference type="PANTHER" id="PTHR12934">
    <property type="entry name" value="50S RIBOSOMAL PROTEIN L15"/>
    <property type="match status" value="1"/>
</dbReference>
<dbReference type="GO" id="GO:0006412">
    <property type="term" value="P:translation"/>
    <property type="evidence" value="ECO:0007669"/>
    <property type="project" value="UniProtKB-UniRule"/>
</dbReference>
<keyword evidence="4" id="KW-0699">rRNA-binding</keyword>
<organism evidence="6 7">
    <name type="scientific">Phototrophicus methaneseepsis</name>
    <dbReference type="NCBI Taxonomy" id="2710758"/>
    <lineage>
        <taxon>Bacteria</taxon>
        <taxon>Bacillati</taxon>
        <taxon>Chloroflexota</taxon>
        <taxon>Candidatus Thermofontia</taxon>
        <taxon>Phototrophicales</taxon>
        <taxon>Phototrophicaceae</taxon>
        <taxon>Phototrophicus</taxon>
    </lineage>
</organism>
<dbReference type="HAMAP" id="MF_01341">
    <property type="entry name" value="Ribosomal_uL15"/>
    <property type="match status" value="1"/>
</dbReference>
<reference evidence="6 7" key="1">
    <citation type="submission" date="2020-02" db="EMBL/GenBank/DDBJ databases">
        <authorList>
            <person name="Zheng R.K."/>
            <person name="Sun C.M."/>
        </authorList>
    </citation>
    <scope>NUCLEOTIDE SEQUENCE [LARGE SCALE GENOMIC DNA]</scope>
    <source>
        <strain evidence="7">rifampicinis</strain>
    </source>
</reference>
<dbReference type="InterPro" id="IPR005749">
    <property type="entry name" value="Ribosomal_uL15_bac-type"/>
</dbReference>
<evidence type="ECO:0000256" key="3">
    <source>
        <dbReference type="ARBA" id="ARBA00023274"/>
    </source>
</evidence>
<dbReference type="GO" id="GO:0022625">
    <property type="term" value="C:cytosolic large ribosomal subunit"/>
    <property type="evidence" value="ECO:0007669"/>
    <property type="project" value="TreeGrafter"/>
</dbReference>
<dbReference type="EMBL" id="CP062983">
    <property type="protein sequence ID" value="QPC85179.1"/>
    <property type="molecule type" value="Genomic_DNA"/>
</dbReference>
<feature type="domain" description="Large ribosomal subunit protein uL15/eL18" evidence="5">
    <location>
        <begin position="77"/>
        <end position="144"/>
    </location>
</feature>
<keyword evidence="4" id="KW-0694">RNA-binding</keyword>
<proteinExistence type="inferred from homology"/>
<dbReference type="GO" id="GO:0019843">
    <property type="term" value="F:rRNA binding"/>
    <property type="evidence" value="ECO:0007669"/>
    <property type="project" value="UniProtKB-UniRule"/>
</dbReference>
<dbReference type="Proteomes" id="UP000594468">
    <property type="component" value="Chromosome"/>
</dbReference>
<dbReference type="InterPro" id="IPR021131">
    <property type="entry name" value="Ribosomal_uL15/eL18"/>
</dbReference>